<gene>
    <name evidence="3" type="ORF">OIK40_03115</name>
</gene>
<comment type="caution">
    <text evidence="3">The sequence shown here is derived from an EMBL/GenBank/DDBJ whole genome shotgun (WGS) entry which is preliminary data.</text>
</comment>
<feature type="domain" description="Glycosyltransferase subfamily 4-like N-terminal" evidence="2">
    <location>
        <begin position="17"/>
        <end position="192"/>
    </location>
</feature>
<dbReference type="InterPro" id="IPR050194">
    <property type="entry name" value="Glycosyltransferase_grp1"/>
</dbReference>
<dbReference type="PANTHER" id="PTHR45947:SF3">
    <property type="entry name" value="SULFOQUINOVOSYL TRANSFERASE SQD2"/>
    <property type="match status" value="1"/>
</dbReference>
<dbReference type="Gene3D" id="3.40.50.2000">
    <property type="entry name" value="Glycogen Phosphorylase B"/>
    <property type="match status" value="2"/>
</dbReference>
<dbReference type="CDD" id="cd03794">
    <property type="entry name" value="GT4_WbuB-like"/>
    <property type="match status" value="1"/>
</dbReference>
<dbReference type="SUPFAM" id="SSF53756">
    <property type="entry name" value="UDP-Glycosyltransferase/glycogen phosphorylase"/>
    <property type="match status" value="1"/>
</dbReference>
<dbReference type="NCBIfam" id="TIGR04063">
    <property type="entry name" value="stp3"/>
    <property type="match status" value="1"/>
</dbReference>
<accession>A0ABT5JNE7</accession>
<evidence type="ECO:0000313" key="4">
    <source>
        <dbReference type="Proteomes" id="UP001216558"/>
    </source>
</evidence>
<organism evidence="3 4">
    <name type="scientific">Erythrobacter fulvus</name>
    <dbReference type="NCBI Taxonomy" id="2987523"/>
    <lineage>
        <taxon>Bacteria</taxon>
        <taxon>Pseudomonadati</taxon>
        <taxon>Pseudomonadota</taxon>
        <taxon>Alphaproteobacteria</taxon>
        <taxon>Sphingomonadales</taxon>
        <taxon>Erythrobacteraceae</taxon>
        <taxon>Erythrobacter/Porphyrobacter group</taxon>
        <taxon>Erythrobacter</taxon>
    </lineage>
</organism>
<dbReference type="Pfam" id="PF13692">
    <property type="entry name" value="Glyco_trans_1_4"/>
    <property type="match status" value="1"/>
</dbReference>
<dbReference type="EMBL" id="JAQQXQ010000002">
    <property type="protein sequence ID" value="MDC8753626.1"/>
    <property type="molecule type" value="Genomic_DNA"/>
</dbReference>
<evidence type="ECO:0000259" key="2">
    <source>
        <dbReference type="Pfam" id="PF13579"/>
    </source>
</evidence>
<dbReference type="RefSeq" id="WP_273676131.1">
    <property type="nucleotide sequence ID" value="NZ_JAQQXQ010000002.1"/>
</dbReference>
<dbReference type="Pfam" id="PF13579">
    <property type="entry name" value="Glyco_trans_4_4"/>
    <property type="match status" value="1"/>
</dbReference>
<protein>
    <submittedName>
        <fullName evidence="3">Glycosyltransferase, exosortase A system-associated</fullName>
    </submittedName>
</protein>
<dbReference type="InterPro" id="IPR024004">
    <property type="entry name" value="PEP-CTERM/XrtA_GlycosylTrfase"/>
</dbReference>
<keyword evidence="4" id="KW-1185">Reference proteome</keyword>
<feature type="region of interest" description="Disordered" evidence="1">
    <location>
        <begin position="43"/>
        <end position="73"/>
    </location>
</feature>
<dbReference type="Proteomes" id="UP001216558">
    <property type="component" value="Unassembled WGS sequence"/>
</dbReference>
<proteinExistence type="predicted"/>
<reference evidence="3 4" key="1">
    <citation type="submission" date="2022-10" db="EMBL/GenBank/DDBJ databases">
        <title>Erythrobacter sp. sf7 Genome sequencing.</title>
        <authorList>
            <person name="Park S."/>
        </authorList>
    </citation>
    <scope>NUCLEOTIDE SEQUENCE [LARGE SCALE GENOMIC DNA]</scope>
    <source>
        <strain evidence="4">sf7</strain>
    </source>
</reference>
<evidence type="ECO:0000256" key="1">
    <source>
        <dbReference type="SAM" id="MobiDB-lite"/>
    </source>
</evidence>
<name>A0ABT5JNE7_9SPHN</name>
<sequence length="411" mass="44717">MTRVLHVLDHSLPLHSGYTFRTRAILKAQQGHGLEVRGITGQRHNCEAPDNGSPEEADGLIFHRTPGRPEGPPALREMGEIEALTTAIHKLAQDWRPDIIHAHSPALCGAAAERAARALGIPFVYEIRAFWEDAAVGNLTGTEGSLKYRLTRALETRVARAADALFTICHGLKDDLAARGIAVDRIHVMPNGVDLDLFGEPVARDDALAAQLGIARQAPVIGYIGSFYAYEGVDDLIAAMPILRQSHPDARLLLVGAGPMDAAWRAAAAALPDPQAVIFTGRVPHTEVERYYSLVDVLAYPRKSQRLTDLVTPMKPLEAMAQRRLVAASAVGGHRELITDGETGTLFAPDDPAACAAALARLFGARESWEAIKERAVAHVRNRHDWAANARDYLSVYHLLLARDNEQRKAG</sequence>
<dbReference type="InterPro" id="IPR028098">
    <property type="entry name" value="Glyco_trans_4-like_N"/>
</dbReference>
<evidence type="ECO:0000313" key="3">
    <source>
        <dbReference type="EMBL" id="MDC8753626.1"/>
    </source>
</evidence>
<dbReference type="PANTHER" id="PTHR45947">
    <property type="entry name" value="SULFOQUINOVOSYL TRANSFERASE SQD2"/>
    <property type="match status" value="1"/>
</dbReference>